<dbReference type="PRINTS" id="PR01727">
    <property type="entry name" value="DNABINDINGHU"/>
</dbReference>
<evidence type="ECO:0000256" key="3">
    <source>
        <dbReference type="ARBA" id="ARBA00023125"/>
    </source>
</evidence>
<dbReference type="CDD" id="cd13832">
    <property type="entry name" value="IHF"/>
    <property type="match status" value="1"/>
</dbReference>
<gene>
    <name evidence="5" type="ORF">H8S77_18950</name>
</gene>
<dbReference type="InterPro" id="IPR010992">
    <property type="entry name" value="IHF-like_DNA-bd_dom_sf"/>
</dbReference>
<name>A0ABR7E5A6_9BACT</name>
<dbReference type="Pfam" id="PF00216">
    <property type="entry name" value="Bac_DNA_binding"/>
    <property type="match status" value="1"/>
</dbReference>
<evidence type="ECO:0000313" key="5">
    <source>
        <dbReference type="EMBL" id="MBC5644960.1"/>
    </source>
</evidence>
<evidence type="ECO:0000256" key="1">
    <source>
        <dbReference type="ARBA" id="ARBA00010529"/>
    </source>
</evidence>
<sequence>MNKCELAKAIAGRMSATVTESLKFVDTFCAVVGESIAEEESVTIQNFGHFEPWKQNPRTGRNPRTGVICPIQERLSVKFKPGKGLLEKLNDEEEGRGV</sequence>
<protein>
    <submittedName>
        <fullName evidence="5">HU family DNA-binding protein</fullName>
    </submittedName>
</protein>
<dbReference type="SMART" id="SM00411">
    <property type="entry name" value="BHL"/>
    <property type="match status" value="1"/>
</dbReference>
<organism evidence="5 6">
    <name type="scientific">Parabacteroides segnis</name>
    <dbReference type="NCBI Taxonomy" id="2763058"/>
    <lineage>
        <taxon>Bacteria</taxon>
        <taxon>Pseudomonadati</taxon>
        <taxon>Bacteroidota</taxon>
        <taxon>Bacteroidia</taxon>
        <taxon>Bacteroidales</taxon>
        <taxon>Tannerellaceae</taxon>
        <taxon>Parabacteroides</taxon>
    </lineage>
</organism>
<dbReference type="EMBL" id="JACOOI010000024">
    <property type="protein sequence ID" value="MBC5644960.1"/>
    <property type="molecule type" value="Genomic_DNA"/>
</dbReference>
<dbReference type="RefSeq" id="WP_186960724.1">
    <property type="nucleotide sequence ID" value="NZ_JACOOI010000024.1"/>
</dbReference>
<dbReference type="PANTHER" id="PTHR33175:SF3">
    <property type="entry name" value="DNA-BINDING PROTEIN HU-BETA"/>
    <property type="match status" value="1"/>
</dbReference>
<reference evidence="5 6" key="1">
    <citation type="submission" date="2020-08" db="EMBL/GenBank/DDBJ databases">
        <title>Genome public.</title>
        <authorList>
            <person name="Liu C."/>
            <person name="Sun Q."/>
        </authorList>
    </citation>
    <scope>NUCLEOTIDE SEQUENCE [LARGE SCALE GENOMIC DNA]</scope>
    <source>
        <strain evidence="5 6">BX2</strain>
    </source>
</reference>
<keyword evidence="2" id="KW-0226">DNA condensation</keyword>
<dbReference type="Proteomes" id="UP000644010">
    <property type="component" value="Unassembled WGS sequence"/>
</dbReference>
<comment type="caution">
    <text evidence="5">The sequence shown here is derived from an EMBL/GenBank/DDBJ whole genome shotgun (WGS) entry which is preliminary data.</text>
</comment>
<evidence type="ECO:0000313" key="6">
    <source>
        <dbReference type="Proteomes" id="UP000644010"/>
    </source>
</evidence>
<dbReference type="SUPFAM" id="SSF47729">
    <property type="entry name" value="IHF-like DNA-binding proteins"/>
    <property type="match status" value="1"/>
</dbReference>
<keyword evidence="6" id="KW-1185">Reference proteome</keyword>
<dbReference type="GO" id="GO:0003677">
    <property type="term" value="F:DNA binding"/>
    <property type="evidence" value="ECO:0007669"/>
    <property type="project" value="UniProtKB-KW"/>
</dbReference>
<keyword evidence="3 5" id="KW-0238">DNA-binding</keyword>
<comment type="similarity">
    <text evidence="1 4">Belongs to the bacterial histone-like protein family.</text>
</comment>
<accession>A0ABR7E5A6</accession>
<proteinExistence type="inferred from homology"/>
<dbReference type="PANTHER" id="PTHR33175">
    <property type="entry name" value="DNA-BINDING PROTEIN HU"/>
    <property type="match status" value="1"/>
</dbReference>
<evidence type="ECO:0000256" key="4">
    <source>
        <dbReference type="RuleBase" id="RU003939"/>
    </source>
</evidence>
<dbReference type="InterPro" id="IPR000119">
    <property type="entry name" value="Hist_DNA-bd"/>
</dbReference>
<evidence type="ECO:0000256" key="2">
    <source>
        <dbReference type="ARBA" id="ARBA00023067"/>
    </source>
</evidence>
<dbReference type="Gene3D" id="4.10.520.10">
    <property type="entry name" value="IHF-like DNA-binding proteins"/>
    <property type="match status" value="1"/>
</dbReference>